<dbReference type="AlphaFoldDB" id="A0A368R937"/>
<proteinExistence type="predicted"/>
<evidence type="ECO:0000313" key="1">
    <source>
        <dbReference type="EMBL" id="RCV26679.1"/>
    </source>
</evidence>
<accession>A0A368R937</accession>
<reference evidence="1" key="2">
    <citation type="submission" date="2015-07" db="EMBL/GenBank/DDBJ databases">
        <authorList>
            <person name="Noorani M."/>
        </authorList>
    </citation>
    <scope>NUCLEOTIDE SEQUENCE</scope>
    <source>
        <strain evidence="1">Yugu1</strain>
    </source>
</reference>
<sequence length="120" mass="13606">MGGSFMINGFLQSVETSDMFMLATLYGRCLHVGNLLDKIPHTKLICPGACNKSPMTRWHWSHQRGNEQPQQHLVTPIHVAETPFLVPGGRWARRRRDAVHCAFIPNVNLLTDEMQVFPVV</sequence>
<organism evidence="1">
    <name type="scientific">Setaria italica</name>
    <name type="common">Foxtail millet</name>
    <name type="synonym">Panicum italicum</name>
    <dbReference type="NCBI Taxonomy" id="4555"/>
    <lineage>
        <taxon>Eukaryota</taxon>
        <taxon>Viridiplantae</taxon>
        <taxon>Streptophyta</taxon>
        <taxon>Embryophyta</taxon>
        <taxon>Tracheophyta</taxon>
        <taxon>Spermatophyta</taxon>
        <taxon>Magnoliopsida</taxon>
        <taxon>Liliopsida</taxon>
        <taxon>Poales</taxon>
        <taxon>Poaceae</taxon>
        <taxon>PACMAD clade</taxon>
        <taxon>Panicoideae</taxon>
        <taxon>Panicodae</taxon>
        <taxon>Paniceae</taxon>
        <taxon>Cenchrinae</taxon>
        <taxon>Setaria</taxon>
    </lineage>
</organism>
<dbReference type="EMBL" id="CM003532">
    <property type="protein sequence ID" value="RCV26679.1"/>
    <property type="molecule type" value="Genomic_DNA"/>
</dbReference>
<protein>
    <submittedName>
        <fullName evidence="1">Uncharacterized protein</fullName>
    </submittedName>
</protein>
<gene>
    <name evidence="1" type="ORF">SETIT_5G265400v2</name>
</gene>
<name>A0A368R937_SETIT</name>
<reference evidence="1" key="1">
    <citation type="journal article" date="2012" name="Nat. Biotechnol.">
        <title>Reference genome sequence of the model plant Setaria.</title>
        <authorList>
            <person name="Bennetzen J.L."/>
            <person name="Schmutz J."/>
            <person name="Wang H."/>
            <person name="Percifield R."/>
            <person name="Hawkins J."/>
            <person name="Pontaroli A.C."/>
            <person name="Estep M."/>
            <person name="Feng L."/>
            <person name="Vaughn J.N."/>
            <person name="Grimwood J."/>
            <person name="Jenkins J."/>
            <person name="Barry K."/>
            <person name="Lindquist E."/>
            <person name="Hellsten U."/>
            <person name="Deshpande S."/>
            <person name="Wang X."/>
            <person name="Wu X."/>
            <person name="Mitros T."/>
            <person name="Triplett J."/>
            <person name="Yang X."/>
            <person name="Ye C.Y."/>
            <person name="Mauro-Herrera M."/>
            <person name="Wang L."/>
            <person name="Li P."/>
            <person name="Sharma M."/>
            <person name="Sharma R."/>
            <person name="Ronald P.C."/>
            <person name="Panaud O."/>
            <person name="Kellogg E.A."/>
            <person name="Brutnell T.P."/>
            <person name="Doust A.N."/>
            <person name="Tuskan G.A."/>
            <person name="Rokhsar D."/>
            <person name="Devos K.M."/>
        </authorList>
    </citation>
    <scope>NUCLEOTIDE SEQUENCE [LARGE SCALE GENOMIC DNA]</scope>
    <source>
        <strain evidence="1">Yugu1</strain>
    </source>
</reference>